<dbReference type="RefSeq" id="WP_190036382.1">
    <property type="nucleotide sequence ID" value="NZ_BMWD01000010.1"/>
</dbReference>
<name>A0A918KHV1_9ACTN</name>
<feature type="region of interest" description="Disordered" evidence="1">
    <location>
        <begin position="1"/>
        <end position="21"/>
    </location>
</feature>
<dbReference type="EMBL" id="BMWD01000010">
    <property type="protein sequence ID" value="GGX63892.1"/>
    <property type="molecule type" value="Genomic_DNA"/>
</dbReference>
<dbReference type="Proteomes" id="UP000645555">
    <property type="component" value="Unassembled WGS sequence"/>
</dbReference>
<sequence>MTGTATFEIRKSAPPDVTRTAEDPLSWRGLGLDSLAGMLVLSLRRLGNRSFEADCQWPRLHPLNERDLAVTHHPLIMAESTRQIAAALRGRRMPPTARGCEPVGVRLGLDPGSRPVERGAATDVPARVTVSDMEVRAGELVSFRVTAEYLYAGQVFGTCALLFAEVRTIDGDRTAGLPRPPGLLHPAAAAVGAAAEPDVMLARAAQGRLVILPRDPGHPFFLAGRPRCLPVLAVAEAGRQAALLRHGGTASSVMGLSVQLGAPVPLSGAALEVDAEPGGARFVVLAEGRPVASGSVTVPLP</sequence>
<evidence type="ECO:0000256" key="1">
    <source>
        <dbReference type="SAM" id="MobiDB-lite"/>
    </source>
</evidence>
<keyword evidence="3" id="KW-1185">Reference proteome</keyword>
<dbReference type="AlphaFoldDB" id="A0A918KHV1"/>
<protein>
    <submittedName>
        <fullName evidence="2">Uncharacterized protein</fullName>
    </submittedName>
</protein>
<organism evidence="2 3">
    <name type="scientific">Streptomyces fructofermentans</name>
    <dbReference type="NCBI Taxonomy" id="152141"/>
    <lineage>
        <taxon>Bacteria</taxon>
        <taxon>Bacillati</taxon>
        <taxon>Actinomycetota</taxon>
        <taxon>Actinomycetes</taxon>
        <taxon>Kitasatosporales</taxon>
        <taxon>Streptomycetaceae</taxon>
        <taxon>Streptomyces</taxon>
    </lineage>
</organism>
<feature type="region of interest" description="Disordered" evidence="1">
    <location>
        <begin position="93"/>
        <end position="118"/>
    </location>
</feature>
<comment type="caution">
    <text evidence="2">The sequence shown here is derived from an EMBL/GenBank/DDBJ whole genome shotgun (WGS) entry which is preliminary data.</text>
</comment>
<reference evidence="2" key="2">
    <citation type="submission" date="2020-09" db="EMBL/GenBank/DDBJ databases">
        <authorList>
            <person name="Sun Q."/>
            <person name="Ohkuma M."/>
        </authorList>
    </citation>
    <scope>NUCLEOTIDE SEQUENCE</scope>
    <source>
        <strain evidence="2">JCM 4956</strain>
    </source>
</reference>
<proteinExistence type="predicted"/>
<gene>
    <name evidence="2" type="ORF">GCM10010515_34510</name>
</gene>
<accession>A0A918KHV1</accession>
<reference evidence="2" key="1">
    <citation type="journal article" date="2014" name="Int. J. Syst. Evol. Microbiol.">
        <title>Complete genome sequence of Corynebacterium casei LMG S-19264T (=DSM 44701T), isolated from a smear-ripened cheese.</title>
        <authorList>
            <consortium name="US DOE Joint Genome Institute (JGI-PGF)"/>
            <person name="Walter F."/>
            <person name="Albersmeier A."/>
            <person name="Kalinowski J."/>
            <person name="Ruckert C."/>
        </authorList>
    </citation>
    <scope>NUCLEOTIDE SEQUENCE</scope>
    <source>
        <strain evidence="2">JCM 4956</strain>
    </source>
</reference>
<evidence type="ECO:0000313" key="2">
    <source>
        <dbReference type="EMBL" id="GGX63892.1"/>
    </source>
</evidence>
<evidence type="ECO:0000313" key="3">
    <source>
        <dbReference type="Proteomes" id="UP000645555"/>
    </source>
</evidence>